<keyword evidence="5 12" id="KW-0812">Transmembrane</keyword>
<evidence type="ECO:0000313" key="16">
    <source>
        <dbReference type="EMBL" id="MCV7022701.1"/>
    </source>
</evidence>
<sequence length="477" mass="47893">MTVRPMLLAARTAVVLTAVISLVAVAPLGTAGAVTPPNPDVAAAPPDGPPGPEGPMRKNGACVVGGVLPNSDLAKTPPPLTALQIEQAHKFSTGAGVIVAVIDTGVRPQPRLPGMIAGGDYVDPAAGANGFEDCEGHGTIVAGIIGAAPAPTDGLIGVAPNAQILAIRQTSLAYMPENQSSNPDDPNQSRTAGDIRTLARSIVHAANMGARVINISVVSCVKVTTPIDQAMLGGALKYATEVKDALVVAAAGNVNSAVDSGAGNQNCKSNPDADPTRPDDPRNWGGVTVVSTPSWFDDLVLSVGFVSPEGARAENTMSGPWVDVAAPGSGIVSLSSSGEGVINGVPGEEAGLVPIAGTSFAAAYVSGTAALLRSRFPQMSAREVATRIITTAHAPARGVDNAVGRGLIDPVAALTYDIPVDGAPEVTVQAAELSLPAPPPPPDSAPKWTAAIVIGAVTALVVAVLIVVAATGVRRRQ</sequence>
<evidence type="ECO:0000256" key="1">
    <source>
        <dbReference type="ARBA" id="ARBA00004162"/>
    </source>
</evidence>
<dbReference type="PRINTS" id="PR00723">
    <property type="entry name" value="SUBTILISIN"/>
</dbReference>
<comment type="caution">
    <text evidence="16">The sequence shown here is derived from an EMBL/GenBank/DDBJ whole genome shotgun (WGS) entry which is preliminary data.</text>
</comment>
<feature type="active site" description="Charge relay system" evidence="10">
    <location>
        <position position="359"/>
    </location>
</feature>
<evidence type="ECO:0000256" key="12">
    <source>
        <dbReference type="SAM" id="Phobius"/>
    </source>
</evidence>
<dbReference type="InterPro" id="IPR023834">
    <property type="entry name" value="T7SS_pept_S8A_mycosin"/>
</dbReference>
<keyword evidence="17" id="KW-1185">Reference proteome</keyword>
<dbReference type="Proteomes" id="UP001207528">
    <property type="component" value="Unassembled WGS sequence"/>
</dbReference>
<evidence type="ECO:0000259" key="14">
    <source>
        <dbReference type="Pfam" id="PF00082"/>
    </source>
</evidence>
<accession>A0AAW5SH73</accession>
<feature type="domain" description="Peptidase S8/S53" evidence="14">
    <location>
        <begin position="94"/>
        <end position="406"/>
    </location>
</feature>
<dbReference type="InterPro" id="IPR015500">
    <property type="entry name" value="Peptidase_S8_subtilisin-rel"/>
</dbReference>
<evidence type="ECO:0000313" key="18">
    <source>
        <dbReference type="Proteomes" id="UP001207528"/>
    </source>
</evidence>
<keyword evidence="3" id="KW-1003">Cell membrane</keyword>
<evidence type="ECO:0000256" key="10">
    <source>
        <dbReference type="PROSITE-ProRule" id="PRU01240"/>
    </source>
</evidence>
<evidence type="ECO:0000256" key="3">
    <source>
        <dbReference type="ARBA" id="ARBA00022475"/>
    </source>
</evidence>
<evidence type="ECO:0000256" key="11">
    <source>
        <dbReference type="SAM" id="MobiDB-lite"/>
    </source>
</evidence>
<dbReference type="PANTHER" id="PTHR43806">
    <property type="entry name" value="PEPTIDASE S8"/>
    <property type="match status" value="1"/>
</dbReference>
<feature type="active site" description="Charge relay system" evidence="10">
    <location>
        <position position="137"/>
    </location>
</feature>
<protein>
    <submittedName>
        <fullName evidence="15">Peptidase S8 and S53 subtilisin kexin sedolisin</fullName>
    </submittedName>
    <submittedName>
        <fullName evidence="16">Type VII secretion-associated serine protease mycosin</fullName>
    </submittedName>
</protein>
<evidence type="ECO:0000256" key="6">
    <source>
        <dbReference type="ARBA" id="ARBA00022801"/>
    </source>
</evidence>
<reference evidence="16" key="3">
    <citation type="journal article" date="2022" name="BMC Genomics">
        <title>Comparative genome analysis of mycobacteria focusing on tRNA and non-coding RNA.</title>
        <authorList>
            <person name="Behra P.R.K."/>
            <person name="Pettersson B.M.F."/>
            <person name="Ramesh M."/>
            <person name="Das S."/>
            <person name="Dasgupta S."/>
            <person name="Kirsebom L.A."/>
        </authorList>
    </citation>
    <scope>NUCLEOTIDE SEQUENCE</scope>
    <source>
        <strain evidence="16">DSM 44203</strain>
    </source>
</reference>
<gene>
    <name evidence="16" type="primary">mycP</name>
    <name evidence="16" type="ORF">H7I77_04955</name>
    <name evidence="15" type="ORF">RMCN_3406</name>
</gene>
<dbReference type="AlphaFoldDB" id="A0AAW5SH73"/>
<name>A0AAW5SH73_MYCNV</name>
<organism evidence="16 18">
    <name type="scientific">Mycolicibacterium novocastrense</name>
    <name type="common">Mycobacterium novocastrense</name>
    <dbReference type="NCBI Taxonomy" id="59813"/>
    <lineage>
        <taxon>Bacteria</taxon>
        <taxon>Bacillati</taxon>
        <taxon>Actinomycetota</taxon>
        <taxon>Actinomycetes</taxon>
        <taxon>Mycobacteriales</taxon>
        <taxon>Mycobacteriaceae</taxon>
        <taxon>Mycolicibacterium</taxon>
    </lineage>
</organism>
<comment type="subcellular location">
    <subcellularLocation>
        <location evidence="1">Cell membrane</location>
        <topology evidence="1">Single-pass membrane protein</topology>
    </subcellularLocation>
</comment>
<keyword evidence="4 10" id="KW-0645">Protease</keyword>
<dbReference type="EMBL" id="BCTA01000038">
    <property type="protein sequence ID" value="GAT10273.1"/>
    <property type="molecule type" value="Genomic_DNA"/>
</dbReference>
<evidence type="ECO:0000256" key="2">
    <source>
        <dbReference type="ARBA" id="ARBA00011073"/>
    </source>
</evidence>
<feature type="region of interest" description="Disordered" evidence="11">
    <location>
        <begin position="34"/>
        <end position="58"/>
    </location>
</feature>
<dbReference type="PROSITE" id="PS51892">
    <property type="entry name" value="SUBTILASE"/>
    <property type="match status" value="1"/>
</dbReference>
<keyword evidence="9 12" id="KW-0472">Membrane</keyword>
<dbReference type="NCBIfam" id="TIGR03921">
    <property type="entry name" value="T7SS_mycosin"/>
    <property type="match status" value="1"/>
</dbReference>
<evidence type="ECO:0000256" key="13">
    <source>
        <dbReference type="SAM" id="SignalP"/>
    </source>
</evidence>
<evidence type="ECO:0000256" key="8">
    <source>
        <dbReference type="ARBA" id="ARBA00022989"/>
    </source>
</evidence>
<evidence type="ECO:0000256" key="7">
    <source>
        <dbReference type="ARBA" id="ARBA00022825"/>
    </source>
</evidence>
<proteinExistence type="inferred from homology"/>
<dbReference type="InterPro" id="IPR022398">
    <property type="entry name" value="Peptidase_S8_His-AS"/>
</dbReference>
<dbReference type="Pfam" id="PF00082">
    <property type="entry name" value="Peptidase_S8"/>
    <property type="match status" value="1"/>
</dbReference>
<dbReference type="SUPFAM" id="SSF52743">
    <property type="entry name" value="Subtilisin-like"/>
    <property type="match status" value="1"/>
</dbReference>
<dbReference type="EMBL" id="JACKTI010000020">
    <property type="protein sequence ID" value="MCV7022701.1"/>
    <property type="molecule type" value="Genomic_DNA"/>
</dbReference>
<feature type="region of interest" description="Disordered" evidence="11">
    <location>
        <begin position="259"/>
        <end position="283"/>
    </location>
</feature>
<dbReference type="Gene3D" id="3.40.50.200">
    <property type="entry name" value="Peptidase S8/S53 domain"/>
    <property type="match status" value="1"/>
</dbReference>
<dbReference type="RefSeq" id="WP_084377478.1">
    <property type="nucleotide sequence ID" value="NZ_BCTA01000038.1"/>
</dbReference>
<dbReference type="InterPro" id="IPR000209">
    <property type="entry name" value="Peptidase_S8/S53_dom"/>
</dbReference>
<comment type="similarity">
    <text evidence="2 10">Belongs to the peptidase S8 family.</text>
</comment>
<feature type="transmembrane region" description="Helical" evidence="12">
    <location>
        <begin position="448"/>
        <end position="473"/>
    </location>
</feature>
<dbReference type="GO" id="GO:0005886">
    <property type="term" value="C:plasma membrane"/>
    <property type="evidence" value="ECO:0007669"/>
    <property type="project" value="UniProtKB-SubCell"/>
</dbReference>
<dbReference type="GO" id="GO:0004252">
    <property type="term" value="F:serine-type endopeptidase activity"/>
    <property type="evidence" value="ECO:0007669"/>
    <property type="project" value="UniProtKB-UniRule"/>
</dbReference>
<evidence type="ECO:0000313" key="17">
    <source>
        <dbReference type="Proteomes" id="UP000069773"/>
    </source>
</evidence>
<keyword evidence="6 10" id="KW-0378">Hydrolase</keyword>
<dbReference type="InterPro" id="IPR050131">
    <property type="entry name" value="Peptidase_S8_subtilisin-like"/>
</dbReference>
<dbReference type="PANTHER" id="PTHR43806:SF11">
    <property type="entry name" value="CEREVISIN-RELATED"/>
    <property type="match status" value="1"/>
</dbReference>
<evidence type="ECO:0000256" key="9">
    <source>
        <dbReference type="ARBA" id="ARBA00023136"/>
    </source>
</evidence>
<reference evidence="16" key="2">
    <citation type="submission" date="2020-07" db="EMBL/GenBank/DDBJ databases">
        <authorList>
            <person name="Pettersson B.M.F."/>
            <person name="Behra P.R.K."/>
            <person name="Ramesh M."/>
            <person name="Das S."/>
            <person name="Dasgupta S."/>
            <person name="Kirsebom L.A."/>
        </authorList>
    </citation>
    <scope>NUCLEOTIDE SEQUENCE</scope>
    <source>
        <strain evidence="16">DSM 44203</strain>
    </source>
</reference>
<keyword evidence="7 10" id="KW-0720">Serine protease</keyword>
<reference evidence="15 17" key="1">
    <citation type="journal article" date="2016" name="Genome Announc.">
        <title>Draft Genome Sequences of Five Rapidly Growing Mycobacterium Species, M. thermoresistibile, M. fortuitum subsp. acetamidolyticum, M. canariasense, M. brisbanense, and M. novocastrense.</title>
        <authorList>
            <person name="Katahira K."/>
            <person name="Ogura Y."/>
            <person name="Gotoh Y."/>
            <person name="Hayashi T."/>
        </authorList>
    </citation>
    <scope>NUCLEOTIDE SEQUENCE [LARGE SCALE GENOMIC DNA]</scope>
    <source>
        <strain evidence="15 17">JCM18114</strain>
    </source>
</reference>
<feature type="active site" description="Charge relay system" evidence="10">
    <location>
        <position position="103"/>
    </location>
</feature>
<evidence type="ECO:0000256" key="4">
    <source>
        <dbReference type="ARBA" id="ARBA00022670"/>
    </source>
</evidence>
<evidence type="ECO:0000256" key="5">
    <source>
        <dbReference type="ARBA" id="ARBA00022692"/>
    </source>
</evidence>
<dbReference type="GO" id="GO:0006508">
    <property type="term" value="P:proteolysis"/>
    <property type="evidence" value="ECO:0007669"/>
    <property type="project" value="UniProtKB-KW"/>
</dbReference>
<keyword evidence="8 12" id="KW-1133">Transmembrane helix</keyword>
<dbReference type="GO" id="GO:0005615">
    <property type="term" value="C:extracellular space"/>
    <property type="evidence" value="ECO:0007669"/>
    <property type="project" value="TreeGrafter"/>
</dbReference>
<dbReference type="Proteomes" id="UP000069773">
    <property type="component" value="Unassembled WGS sequence"/>
</dbReference>
<dbReference type="PROSITE" id="PS00137">
    <property type="entry name" value="SUBTILASE_HIS"/>
    <property type="match status" value="1"/>
</dbReference>
<dbReference type="InterPro" id="IPR036852">
    <property type="entry name" value="Peptidase_S8/S53_dom_sf"/>
</dbReference>
<feature type="chain" id="PRO_5043745028" evidence="13">
    <location>
        <begin position="27"/>
        <end position="477"/>
    </location>
</feature>
<feature type="signal peptide" evidence="13">
    <location>
        <begin position="1"/>
        <end position="26"/>
    </location>
</feature>
<evidence type="ECO:0000313" key="15">
    <source>
        <dbReference type="EMBL" id="GAT10273.1"/>
    </source>
</evidence>
<keyword evidence="13" id="KW-0732">Signal</keyword>